<dbReference type="eggNOG" id="COG2227">
    <property type="taxonomic scope" value="Bacteria"/>
</dbReference>
<sequence length="261" mass="29477">MATYTTEIASDKLVSDNPIHMRLLKAYIAAKPLVGGDVLEVGCGEGRGVEVLLEHATSYLGIDKIGEVVEKLQAKYPAVSFEKAIIPPFSNLKDNTFDTVVSLQVIEHIENDRLFLEEIYRVLKPGGKAIISTPNINHTLSRNPWHIREYKPGELKSICGRIFDIVEAKGIGGNDKVWAYHAANRKSVHKIMRFDILDLQHRLPAAVLRLPYEILNRINRNKLHQQDAESVTAISHEDYLVVDNPEEGLDLFFILYKKNRA</sequence>
<dbReference type="Pfam" id="PF08241">
    <property type="entry name" value="Methyltransf_11"/>
    <property type="match status" value="1"/>
</dbReference>
<dbReference type="SUPFAM" id="SSF53335">
    <property type="entry name" value="S-adenosyl-L-methionine-dependent methyltransferases"/>
    <property type="match status" value="1"/>
</dbReference>
<comment type="caution">
    <text evidence="2">The sequence shown here is derived from an EMBL/GenBank/DDBJ whole genome shotgun (WGS) entry which is preliminary data.</text>
</comment>
<dbReference type="InterPro" id="IPR050508">
    <property type="entry name" value="Methyltransf_Superfamily"/>
</dbReference>
<feature type="domain" description="Methyltransferase type 11" evidence="1">
    <location>
        <begin position="39"/>
        <end position="131"/>
    </location>
</feature>
<dbReference type="RefSeq" id="WP_008630122.1">
    <property type="nucleotide sequence ID" value="NZ_AMZY02000017.1"/>
</dbReference>
<dbReference type="PANTHER" id="PTHR42912:SF80">
    <property type="entry name" value="METHYLTRANSFERASE DOMAIN-CONTAINING PROTEIN"/>
    <property type="match status" value="1"/>
</dbReference>
<dbReference type="STRING" id="1239962.C943_01835"/>
<reference evidence="2" key="1">
    <citation type="submission" date="2013-01" db="EMBL/GenBank/DDBJ databases">
        <title>Genome assembly of Mariniradius saccharolyticus AK6.</title>
        <authorList>
            <person name="Vaidya B."/>
            <person name="Khatri I."/>
            <person name="Tanuku N.R.S."/>
            <person name="Subramanian S."/>
            <person name="Pinnaka A."/>
        </authorList>
    </citation>
    <scope>NUCLEOTIDE SEQUENCE [LARGE SCALE GENOMIC DNA]</scope>
    <source>
        <strain evidence="2">AK6</strain>
    </source>
</reference>
<dbReference type="InterPro" id="IPR029063">
    <property type="entry name" value="SAM-dependent_MTases_sf"/>
</dbReference>
<evidence type="ECO:0000313" key="3">
    <source>
        <dbReference type="Proteomes" id="UP000010953"/>
    </source>
</evidence>
<dbReference type="InParanoid" id="M7Y3R8"/>
<dbReference type="CDD" id="cd02440">
    <property type="entry name" value="AdoMet_MTases"/>
    <property type="match status" value="1"/>
</dbReference>
<organism evidence="2 3">
    <name type="scientific">Mariniradius saccharolyticus AK6</name>
    <dbReference type="NCBI Taxonomy" id="1239962"/>
    <lineage>
        <taxon>Bacteria</taxon>
        <taxon>Pseudomonadati</taxon>
        <taxon>Bacteroidota</taxon>
        <taxon>Cytophagia</taxon>
        <taxon>Cytophagales</taxon>
        <taxon>Cyclobacteriaceae</taxon>
        <taxon>Mariniradius</taxon>
    </lineage>
</organism>
<dbReference type="Proteomes" id="UP000010953">
    <property type="component" value="Unassembled WGS sequence"/>
</dbReference>
<proteinExistence type="predicted"/>
<dbReference type="InterPro" id="IPR013216">
    <property type="entry name" value="Methyltransf_11"/>
</dbReference>
<protein>
    <recommendedName>
        <fullName evidence="1">Methyltransferase type 11 domain-containing protein</fullName>
    </recommendedName>
</protein>
<dbReference type="AlphaFoldDB" id="M7Y3R8"/>
<evidence type="ECO:0000313" key="2">
    <source>
        <dbReference type="EMBL" id="EMS31876.1"/>
    </source>
</evidence>
<accession>M7Y3R8</accession>
<dbReference type="PANTHER" id="PTHR42912">
    <property type="entry name" value="METHYLTRANSFERASE"/>
    <property type="match status" value="1"/>
</dbReference>
<evidence type="ECO:0000259" key="1">
    <source>
        <dbReference type="Pfam" id="PF08241"/>
    </source>
</evidence>
<gene>
    <name evidence="2" type="ORF">C943_01835</name>
</gene>
<keyword evidence="3" id="KW-1185">Reference proteome</keyword>
<dbReference type="EMBL" id="AMZY02000017">
    <property type="protein sequence ID" value="EMS31876.1"/>
    <property type="molecule type" value="Genomic_DNA"/>
</dbReference>
<dbReference type="GO" id="GO:0008757">
    <property type="term" value="F:S-adenosylmethionine-dependent methyltransferase activity"/>
    <property type="evidence" value="ECO:0007669"/>
    <property type="project" value="InterPro"/>
</dbReference>
<dbReference type="OrthoDB" id="3896938at2"/>
<name>M7Y3R8_9BACT</name>
<dbReference type="Gene3D" id="3.40.50.150">
    <property type="entry name" value="Vaccinia Virus protein VP39"/>
    <property type="match status" value="1"/>
</dbReference>